<proteinExistence type="predicted"/>
<feature type="transmembrane region" description="Helical" evidence="1">
    <location>
        <begin position="92"/>
        <end position="111"/>
    </location>
</feature>
<keyword evidence="1" id="KW-0472">Membrane</keyword>
<evidence type="ECO:0000313" key="2">
    <source>
        <dbReference type="EMBL" id="MDW5595572.1"/>
    </source>
</evidence>
<evidence type="ECO:0000256" key="1">
    <source>
        <dbReference type="SAM" id="Phobius"/>
    </source>
</evidence>
<organism evidence="2 3">
    <name type="scientific">Conexibacter stalactiti</name>
    <dbReference type="NCBI Taxonomy" id="1940611"/>
    <lineage>
        <taxon>Bacteria</taxon>
        <taxon>Bacillati</taxon>
        <taxon>Actinomycetota</taxon>
        <taxon>Thermoleophilia</taxon>
        <taxon>Solirubrobacterales</taxon>
        <taxon>Conexibacteraceae</taxon>
        <taxon>Conexibacter</taxon>
    </lineage>
</organism>
<reference evidence="3" key="1">
    <citation type="submission" date="2023-07" db="EMBL/GenBank/DDBJ databases">
        <title>Conexibacter stalactiti sp. nov., isolated from stalactites in a lava cave and emended description of the genus Conexibacter.</title>
        <authorList>
            <person name="Lee S.D."/>
        </authorList>
    </citation>
    <scope>NUCLEOTIDE SEQUENCE [LARGE SCALE GENOMIC DNA]</scope>
    <source>
        <strain evidence="3">KCTC 39840</strain>
    </source>
</reference>
<dbReference type="RefSeq" id="WP_318597908.1">
    <property type="nucleotide sequence ID" value="NZ_JAWSTH010000036.1"/>
</dbReference>
<gene>
    <name evidence="2" type="ORF">R7226_14575</name>
</gene>
<dbReference type="Proteomes" id="UP001284601">
    <property type="component" value="Unassembled WGS sequence"/>
</dbReference>
<sequence length="126" mass="12480">MPALPDPLDRLLAPLRASVGTLPSVWVVGGAIAVAIAGSAVLGSGPGLAVELACLAVVLLYCALRPADGLTVLGLAVLPAAVSAIIGDGFDIPRWTVAVPVAVLALVALAAQDRDDRRARGGEAAA</sequence>
<evidence type="ECO:0000313" key="3">
    <source>
        <dbReference type="Proteomes" id="UP001284601"/>
    </source>
</evidence>
<dbReference type="EMBL" id="JAWSTH010000036">
    <property type="protein sequence ID" value="MDW5595572.1"/>
    <property type="molecule type" value="Genomic_DNA"/>
</dbReference>
<accession>A0ABU4HQM1</accession>
<feature type="transmembrane region" description="Helical" evidence="1">
    <location>
        <begin position="21"/>
        <end position="42"/>
    </location>
</feature>
<name>A0ABU4HQM1_9ACTN</name>
<keyword evidence="1" id="KW-0812">Transmembrane</keyword>
<keyword evidence="3" id="KW-1185">Reference proteome</keyword>
<keyword evidence="1" id="KW-1133">Transmembrane helix</keyword>
<evidence type="ECO:0008006" key="4">
    <source>
        <dbReference type="Google" id="ProtNLM"/>
    </source>
</evidence>
<comment type="caution">
    <text evidence="2">The sequence shown here is derived from an EMBL/GenBank/DDBJ whole genome shotgun (WGS) entry which is preliminary data.</text>
</comment>
<reference evidence="2 3" key="2">
    <citation type="submission" date="2023-10" db="EMBL/GenBank/DDBJ databases">
        <authorList>
            <person name="Han X.F."/>
        </authorList>
    </citation>
    <scope>NUCLEOTIDE SEQUENCE [LARGE SCALE GENOMIC DNA]</scope>
    <source>
        <strain evidence="2 3">KCTC 39840</strain>
    </source>
</reference>
<protein>
    <recommendedName>
        <fullName evidence="4">Sensor histidine kinase</fullName>
    </recommendedName>
</protein>